<keyword evidence="4" id="KW-0732">Signal</keyword>
<dbReference type="Gene3D" id="2.60.120.970">
    <property type="match status" value="1"/>
</dbReference>
<dbReference type="Pfam" id="PF00019">
    <property type="entry name" value="TGF_beta"/>
    <property type="match status" value="1"/>
</dbReference>
<evidence type="ECO:0000256" key="7">
    <source>
        <dbReference type="ARBA" id="ARBA00023180"/>
    </source>
</evidence>
<keyword evidence="5 8" id="KW-0339">Growth factor</keyword>
<dbReference type="InterPro" id="IPR029034">
    <property type="entry name" value="Cystine-knot_cytokine"/>
</dbReference>
<gene>
    <name evidence="11" type="primary">Actbeta</name>
    <name evidence="11" type="ORF">CDAR_103121</name>
</gene>
<keyword evidence="7" id="KW-0325">Glycoprotein</keyword>
<keyword evidence="6" id="KW-1015">Disulfide bond</keyword>
<keyword evidence="3" id="KW-0964">Secreted</keyword>
<proteinExistence type="inferred from homology"/>
<dbReference type="EMBL" id="BPLQ01012349">
    <property type="protein sequence ID" value="GIY64663.1"/>
    <property type="molecule type" value="Genomic_DNA"/>
</dbReference>
<feature type="compositionally biased region" description="Acidic residues" evidence="9">
    <location>
        <begin position="125"/>
        <end position="136"/>
    </location>
</feature>
<feature type="region of interest" description="Disordered" evidence="9">
    <location>
        <begin position="119"/>
        <end position="140"/>
    </location>
</feature>
<organism evidence="11 12">
    <name type="scientific">Caerostris darwini</name>
    <dbReference type="NCBI Taxonomy" id="1538125"/>
    <lineage>
        <taxon>Eukaryota</taxon>
        <taxon>Metazoa</taxon>
        <taxon>Ecdysozoa</taxon>
        <taxon>Arthropoda</taxon>
        <taxon>Chelicerata</taxon>
        <taxon>Arachnida</taxon>
        <taxon>Araneae</taxon>
        <taxon>Araneomorphae</taxon>
        <taxon>Entelegynae</taxon>
        <taxon>Araneoidea</taxon>
        <taxon>Araneidae</taxon>
        <taxon>Caerostris</taxon>
    </lineage>
</organism>
<evidence type="ECO:0000256" key="9">
    <source>
        <dbReference type="SAM" id="MobiDB-lite"/>
    </source>
</evidence>
<dbReference type="SUPFAM" id="SSF57501">
    <property type="entry name" value="Cystine-knot cytokines"/>
    <property type="match status" value="1"/>
</dbReference>
<sequence length="438" mass="49688">MLERAETHKVVRFCRPPPAGAAIAISEILLLFTRDAPLLQRPLTPSIMVRASITLLVLLSWCRHAFATCPECAVSDQQQATRLKLEAIKQQILSKLHLQDRPNITSPLAREVALEALRRTQGGIPEEEGDEPDEDEAGNRDDYYARTSEIIAFAEPGQSLNGHFLLDFYPHEHLNSKLRVTAATLWIQLRYSPSLPVEGRAQLRNKHVTLYAFRVGNSTEQLSHVTSYHQGTAHAGWRRLDVGEVVQQWLSGNENKDKLTLLVDCTGCNSKLEMVLFNDEDSPSNHVTATTTARRIRHGGHEHQMLNLRPFLSIATEPTEQRRSRRHSRTCGDNPSHCCRQNLYVNFKDLGWGDWIIAPKGYYANFCMGSCNGRRGYSYHNFHTHIIEEYRNRNPYASIHPCCAPTRLSSMSLIYFDTDLNIIKTDLPKMIVDECGCT</sequence>
<dbReference type="Pfam" id="PF00688">
    <property type="entry name" value="TGFb_propeptide"/>
    <property type="match status" value="1"/>
</dbReference>
<evidence type="ECO:0000313" key="11">
    <source>
        <dbReference type="EMBL" id="GIY64663.1"/>
    </source>
</evidence>
<evidence type="ECO:0000256" key="4">
    <source>
        <dbReference type="ARBA" id="ARBA00022729"/>
    </source>
</evidence>
<dbReference type="PANTHER" id="PTHR11848:SF309">
    <property type="entry name" value="INHIBIN BETA CHAIN"/>
    <property type="match status" value="1"/>
</dbReference>
<dbReference type="InterPro" id="IPR017948">
    <property type="entry name" value="TGFb_CS"/>
</dbReference>
<evidence type="ECO:0000256" key="6">
    <source>
        <dbReference type="ARBA" id="ARBA00023157"/>
    </source>
</evidence>
<comment type="subcellular location">
    <subcellularLocation>
        <location evidence="1">Secreted</location>
    </subcellularLocation>
</comment>
<dbReference type="PROSITE" id="PS51362">
    <property type="entry name" value="TGF_BETA_2"/>
    <property type="match status" value="1"/>
</dbReference>
<feature type="domain" description="TGF-beta family profile" evidence="10">
    <location>
        <begin position="323"/>
        <end position="438"/>
    </location>
</feature>
<evidence type="ECO:0000259" key="10">
    <source>
        <dbReference type="PROSITE" id="PS51362"/>
    </source>
</evidence>
<dbReference type="GO" id="GO:0005125">
    <property type="term" value="F:cytokine activity"/>
    <property type="evidence" value="ECO:0007669"/>
    <property type="project" value="TreeGrafter"/>
</dbReference>
<dbReference type="Gene3D" id="2.10.90.10">
    <property type="entry name" value="Cystine-knot cytokines"/>
    <property type="match status" value="1"/>
</dbReference>
<dbReference type="Proteomes" id="UP001054837">
    <property type="component" value="Unassembled WGS sequence"/>
</dbReference>
<dbReference type="SMART" id="SM00204">
    <property type="entry name" value="TGFB"/>
    <property type="match status" value="1"/>
</dbReference>
<name>A0AAV4V3S4_9ARAC</name>
<dbReference type="GO" id="GO:0005615">
    <property type="term" value="C:extracellular space"/>
    <property type="evidence" value="ECO:0007669"/>
    <property type="project" value="TreeGrafter"/>
</dbReference>
<accession>A0AAV4V3S4</accession>
<dbReference type="InterPro" id="IPR001111">
    <property type="entry name" value="TGF-b_propeptide"/>
</dbReference>
<keyword evidence="12" id="KW-1185">Reference proteome</keyword>
<evidence type="ECO:0000256" key="2">
    <source>
        <dbReference type="ARBA" id="ARBA00006656"/>
    </source>
</evidence>
<evidence type="ECO:0000256" key="3">
    <source>
        <dbReference type="ARBA" id="ARBA00022525"/>
    </source>
</evidence>
<evidence type="ECO:0000313" key="12">
    <source>
        <dbReference type="Proteomes" id="UP001054837"/>
    </source>
</evidence>
<dbReference type="FunFam" id="2.10.90.10:FF:000005">
    <property type="entry name" value="Inhibin beta A chain"/>
    <property type="match status" value="1"/>
</dbReference>
<evidence type="ECO:0000256" key="5">
    <source>
        <dbReference type="ARBA" id="ARBA00023030"/>
    </source>
</evidence>
<dbReference type="AlphaFoldDB" id="A0AAV4V3S4"/>
<dbReference type="PANTHER" id="PTHR11848">
    <property type="entry name" value="TGF-BETA FAMILY"/>
    <property type="match status" value="1"/>
</dbReference>
<dbReference type="CDD" id="cd13752">
    <property type="entry name" value="TGF_beta_INHB"/>
    <property type="match status" value="1"/>
</dbReference>
<dbReference type="InterPro" id="IPR015615">
    <property type="entry name" value="TGF-beta-rel"/>
</dbReference>
<dbReference type="GO" id="GO:0008083">
    <property type="term" value="F:growth factor activity"/>
    <property type="evidence" value="ECO:0007669"/>
    <property type="project" value="UniProtKB-KW"/>
</dbReference>
<dbReference type="InterPro" id="IPR001839">
    <property type="entry name" value="TGF-b_C"/>
</dbReference>
<comment type="caution">
    <text evidence="11">The sequence shown here is derived from an EMBL/GenBank/DDBJ whole genome shotgun (WGS) entry which is preliminary data.</text>
</comment>
<dbReference type="PROSITE" id="PS00250">
    <property type="entry name" value="TGF_BETA_1"/>
    <property type="match status" value="1"/>
</dbReference>
<evidence type="ECO:0000256" key="8">
    <source>
        <dbReference type="RuleBase" id="RU000354"/>
    </source>
</evidence>
<protein>
    <submittedName>
        <fullName evidence="11">Inhibin beta chain</fullName>
    </submittedName>
</protein>
<reference evidence="11 12" key="1">
    <citation type="submission" date="2021-06" db="EMBL/GenBank/DDBJ databases">
        <title>Caerostris darwini draft genome.</title>
        <authorList>
            <person name="Kono N."/>
            <person name="Arakawa K."/>
        </authorList>
    </citation>
    <scope>NUCLEOTIDE SEQUENCE [LARGE SCALE GENOMIC DNA]</scope>
</reference>
<evidence type="ECO:0000256" key="1">
    <source>
        <dbReference type="ARBA" id="ARBA00004613"/>
    </source>
</evidence>
<comment type="similarity">
    <text evidence="2 8">Belongs to the TGF-beta family.</text>
</comment>